<dbReference type="InterPro" id="IPR000209">
    <property type="entry name" value="Peptidase_S8/S53_dom"/>
</dbReference>
<evidence type="ECO:0000313" key="11">
    <source>
        <dbReference type="Proteomes" id="UP000273807"/>
    </source>
</evidence>
<evidence type="ECO:0000313" key="10">
    <source>
        <dbReference type="EMBL" id="RNL54678.1"/>
    </source>
</evidence>
<dbReference type="GO" id="GO:0005615">
    <property type="term" value="C:extracellular space"/>
    <property type="evidence" value="ECO:0007669"/>
    <property type="project" value="TreeGrafter"/>
</dbReference>
<dbReference type="PROSITE" id="PS00138">
    <property type="entry name" value="SUBTILASE_SER"/>
    <property type="match status" value="1"/>
</dbReference>
<dbReference type="PROSITE" id="PS00136">
    <property type="entry name" value="SUBTILASE_ASP"/>
    <property type="match status" value="1"/>
</dbReference>
<keyword evidence="3 5" id="KW-0378">Hydrolase</keyword>
<dbReference type="InterPro" id="IPR023828">
    <property type="entry name" value="Peptidase_S8_Ser-AS"/>
</dbReference>
<comment type="caution">
    <text evidence="10">The sequence shown here is derived from an EMBL/GenBank/DDBJ whole genome shotgun (WGS) entry which is preliminary data.</text>
</comment>
<evidence type="ECO:0000259" key="8">
    <source>
        <dbReference type="Pfam" id="PF00082"/>
    </source>
</evidence>
<organism evidence="10 11">
    <name type="scientific">Arthrobacter oryzae</name>
    <dbReference type="NCBI Taxonomy" id="409290"/>
    <lineage>
        <taxon>Bacteria</taxon>
        <taxon>Bacillati</taxon>
        <taxon>Actinomycetota</taxon>
        <taxon>Actinomycetes</taxon>
        <taxon>Micrococcales</taxon>
        <taxon>Micrococcaceae</taxon>
        <taxon>Arthrobacter</taxon>
    </lineage>
</organism>
<dbReference type="PROSITE" id="PS51892">
    <property type="entry name" value="SUBTILASE"/>
    <property type="match status" value="1"/>
</dbReference>
<evidence type="ECO:0000256" key="1">
    <source>
        <dbReference type="ARBA" id="ARBA00011073"/>
    </source>
</evidence>
<evidence type="ECO:0000256" key="6">
    <source>
        <dbReference type="RuleBase" id="RU003355"/>
    </source>
</evidence>
<accession>A0A3N0BY70</accession>
<evidence type="ECO:0000256" key="5">
    <source>
        <dbReference type="PROSITE-ProRule" id="PRU01240"/>
    </source>
</evidence>
<reference evidence="10 11" key="1">
    <citation type="submission" date="2018-10" db="EMBL/GenBank/DDBJ databases">
        <title>Genome sequencing of Arthrobacter oryzae TNB02.</title>
        <authorList>
            <person name="Cho Y.-J."/>
            <person name="Cho A."/>
            <person name="Kim O.-S."/>
        </authorList>
    </citation>
    <scope>NUCLEOTIDE SEQUENCE [LARGE SCALE GENOMIC DNA]</scope>
    <source>
        <strain evidence="10 11">TNB02</strain>
    </source>
</reference>
<feature type="compositionally biased region" description="Basic and acidic residues" evidence="7">
    <location>
        <begin position="1"/>
        <end position="11"/>
    </location>
</feature>
<feature type="domain" description="Inhibitor I9" evidence="9">
    <location>
        <begin position="71"/>
        <end position="135"/>
    </location>
</feature>
<dbReference type="Pfam" id="PF00082">
    <property type="entry name" value="Peptidase_S8"/>
    <property type="match status" value="1"/>
</dbReference>
<name>A0A3N0BY70_9MICC</name>
<dbReference type="InterPro" id="IPR036852">
    <property type="entry name" value="Peptidase_S8/S53_dom_sf"/>
</dbReference>
<dbReference type="AlphaFoldDB" id="A0A3N0BY70"/>
<feature type="active site" description="Charge relay system" evidence="5">
    <location>
        <position position="231"/>
    </location>
</feature>
<dbReference type="InterPro" id="IPR050131">
    <property type="entry name" value="Peptidase_S8_subtilisin-like"/>
</dbReference>
<feature type="domain" description="Peptidase S8/S53" evidence="8">
    <location>
        <begin position="190"/>
        <end position="474"/>
    </location>
</feature>
<keyword evidence="2 5" id="KW-0645">Protease</keyword>
<dbReference type="InterPro" id="IPR022398">
    <property type="entry name" value="Peptidase_S8_His-AS"/>
</dbReference>
<dbReference type="GO" id="GO:0006508">
    <property type="term" value="P:proteolysis"/>
    <property type="evidence" value="ECO:0007669"/>
    <property type="project" value="UniProtKB-KW"/>
</dbReference>
<evidence type="ECO:0000256" key="3">
    <source>
        <dbReference type="ARBA" id="ARBA00022801"/>
    </source>
</evidence>
<dbReference type="EMBL" id="RBED01000099">
    <property type="protein sequence ID" value="RNL54678.1"/>
    <property type="molecule type" value="Genomic_DNA"/>
</dbReference>
<feature type="active site" description="Charge relay system" evidence="5">
    <location>
        <position position="197"/>
    </location>
</feature>
<dbReference type="InterPro" id="IPR037045">
    <property type="entry name" value="S8pro/Inhibitor_I9_sf"/>
</dbReference>
<dbReference type="Proteomes" id="UP000273807">
    <property type="component" value="Unassembled WGS sequence"/>
</dbReference>
<feature type="region of interest" description="Disordered" evidence="7">
    <location>
        <begin position="164"/>
        <end position="186"/>
    </location>
</feature>
<sequence>MIIRAGSDHQRASAAAGFPRPPQRHARGRVPSRFRAALASAAALLLTAGALSAGAGSAPAAIPGTAGPAQSYIVVLQDSVADAGATAAAHQSTFGFAAARVYRDAVNGYAAEMTPAQAAQVAADPGVDFVTASRTFHEPQDPVSPTTQVAPFWWLRVGGAPADLRTSDGGGVSTSSGGSSDDDDRRAAVGVNVAVIDTGVDAAHPDLNVRGGVDCTSGSPFPVTPVDQHGHGTSVAGVIGARNNGLGIVGTAPGTPLWSVRVMDDAGLITEDSLICAIDWVTSTHKDEDKSNDIEVANISIGGQGTDTANCGKGTDPMHYAICRSVRKGVTYVVAAGNAGSDFADTVPATYDEVLTVTAMADFDGRPGGFGATTCGADDWAKIGQQDDGPAVFSNFATTSRDKAHTVAGPGVCMLSTAPGGYTVTNGTSFASPAVAGSVALCISHKACRGSGDDAMEDFLKLTRDYNKENHDFGFDGDPQHPVGSGRYFGYLTQIAKF</sequence>
<dbReference type="SUPFAM" id="SSF54897">
    <property type="entry name" value="Protease propeptides/inhibitors"/>
    <property type="match status" value="1"/>
</dbReference>
<dbReference type="OrthoDB" id="9813435at2"/>
<gene>
    <name evidence="10" type="ORF">D7003_10955</name>
</gene>
<dbReference type="InterPro" id="IPR023827">
    <property type="entry name" value="Peptidase_S8_Asp-AS"/>
</dbReference>
<dbReference type="Gene3D" id="3.40.50.200">
    <property type="entry name" value="Peptidase S8/S53 domain"/>
    <property type="match status" value="1"/>
</dbReference>
<dbReference type="PANTHER" id="PTHR43806:SF11">
    <property type="entry name" value="CEREVISIN-RELATED"/>
    <property type="match status" value="1"/>
</dbReference>
<evidence type="ECO:0000256" key="4">
    <source>
        <dbReference type="ARBA" id="ARBA00022825"/>
    </source>
</evidence>
<dbReference type="Pfam" id="PF05922">
    <property type="entry name" value="Inhibitor_I9"/>
    <property type="match status" value="1"/>
</dbReference>
<protein>
    <submittedName>
        <fullName evidence="10">Serine protease</fullName>
    </submittedName>
</protein>
<dbReference type="Gene3D" id="3.30.70.80">
    <property type="entry name" value="Peptidase S8 propeptide/proteinase inhibitor I9"/>
    <property type="match status" value="1"/>
</dbReference>
<feature type="active site" description="Charge relay system" evidence="5">
    <location>
        <position position="429"/>
    </location>
</feature>
<dbReference type="PANTHER" id="PTHR43806">
    <property type="entry name" value="PEPTIDASE S8"/>
    <property type="match status" value="1"/>
</dbReference>
<dbReference type="SUPFAM" id="SSF52743">
    <property type="entry name" value="Subtilisin-like"/>
    <property type="match status" value="1"/>
</dbReference>
<feature type="region of interest" description="Disordered" evidence="7">
    <location>
        <begin position="1"/>
        <end position="28"/>
    </location>
</feature>
<dbReference type="RefSeq" id="WP_123255481.1">
    <property type="nucleotide sequence ID" value="NZ_RBED01000099.1"/>
</dbReference>
<keyword evidence="11" id="KW-1185">Reference proteome</keyword>
<dbReference type="InterPro" id="IPR015500">
    <property type="entry name" value="Peptidase_S8_subtilisin-rel"/>
</dbReference>
<keyword evidence="4 5" id="KW-0720">Serine protease</keyword>
<dbReference type="GO" id="GO:0004252">
    <property type="term" value="F:serine-type endopeptidase activity"/>
    <property type="evidence" value="ECO:0007669"/>
    <property type="project" value="UniProtKB-UniRule"/>
</dbReference>
<evidence type="ECO:0000256" key="7">
    <source>
        <dbReference type="SAM" id="MobiDB-lite"/>
    </source>
</evidence>
<evidence type="ECO:0000256" key="2">
    <source>
        <dbReference type="ARBA" id="ARBA00022670"/>
    </source>
</evidence>
<dbReference type="PRINTS" id="PR00723">
    <property type="entry name" value="SUBTILISIN"/>
</dbReference>
<proteinExistence type="inferred from homology"/>
<comment type="similarity">
    <text evidence="1 5 6">Belongs to the peptidase S8 family.</text>
</comment>
<dbReference type="PROSITE" id="PS00137">
    <property type="entry name" value="SUBTILASE_HIS"/>
    <property type="match status" value="1"/>
</dbReference>
<evidence type="ECO:0000259" key="9">
    <source>
        <dbReference type="Pfam" id="PF05922"/>
    </source>
</evidence>
<dbReference type="InterPro" id="IPR010259">
    <property type="entry name" value="S8pro/Inhibitor_I9"/>
</dbReference>